<feature type="domain" description="Pyridine nucleotide-disulphide oxidoreductase dimerisation" evidence="1">
    <location>
        <begin position="1"/>
        <end position="36"/>
    </location>
</feature>
<accession>A0A645AQA4</accession>
<proteinExistence type="predicted"/>
<evidence type="ECO:0000313" key="2">
    <source>
        <dbReference type="EMBL" id="MPM55442.1"/>
    </source>
</evidence>
<dbReference type="SUPFAM" id="SSF55424">
    <property type="entry name" value="FAD/NAD-linked reductases, dimerisation (C-terminal) domain"/>
    <property type="match status" value="1"/>
</dbReference>
<dbReference type="AlphaFoldDB" id="A0A645AQA4"/>
<protein>
    <recommendedName>
        <fullName evidence="1">Pyridine nucleotide-disulphide oxidoreductase dimerisation domain-containing protein</fullName>
    </recommendedName>
</protein>
<organism evidence="2">
    <name type="scientific">bioreactor metagenome</name>
    <dbReference type="NCBI Taxonomy" id="1076179"/>
    <lineage>
        <taxon>unclassified sequences</taxon>
        <taxon>metagenomes</taxon>
        <taxon>ecological metagenomes</taxon>
    </lineage>
</organism>
<evidence type="ECO:0000259" key="1">
    <source>
        <dbReference type="Pfam" id="PF02852"/>
    </source>
</evidence>
<dbReference type="InterPro" id="IPR004099">
    <property type="entry name" value="Pyr_nucl-diS_OxRdtase_dimer"/>
</dbReference>
<dbReference type="InterPro" id="IPR016156">
    <property type="entry name" value="FAD/NAD-linked_Rdtase_dimer_sf"/>
</dbReference>
<dbReference type="Gene3D" id="3.30.390.30">
    <property type="match status" value="1"/>
</dbReference>
<name>A0A645AQA4_9ZZZZ</name>
<gene>
    <name evidence="2" type="ORF">SDC9_102239</name>
</gene>
<comment type="caution">
    <text evidence="2">The sequence shown here is derived from an EMBL/GenBank/DDBJ whole genome shotgun (WGS) entry which is preliminary data.</text>
</comment>
<dbReference type="Pfam" id="PF02852">
    <property type="entry name" value="Pyr_redox_dim"/>
    <property type="match status" value="1"/>
</dbReference>
<sequence>MIGEGALAIGLEATLEEVINTIHAHPTVTEAVREAALAAEKRAIHIPNK</sequence>
<reference evidence="2" key="1">
    <citation type="submission" date="2019-08" db="EMBL/GenBank/DDBJ databases">
        <authorList>
            <person name="Kucharzyk K."/>
            <person name="Murdoch R.W."/>
            <person name="Higgins S."/>
            <person name="Loffler F."/>
        </authorList>
    </citation>
    <scope>NUCLEOTIDE SEQUENCE</scope>
</reference>
<dbReference type="EMBL" id="VSSQ01015275">
    <property type="protein sequence ID" value="MPM55442.1"/>
    <property type="molecule type" value="Genomic_DNA"/>
</dbReference>